<feature type="transmembrane region" description="Helical" evidence="1">
    <location>
        <begin position="12"/>
        <end position="32"/>
    </location>
</feature>
<evidence type="ECO:0000313" key="2">
    <source>
        <dbReference type="EMBL" id="TCC36687.1"/>
    </source>
</evidence>
<dbReference type="AlphaFoldDB" id="A0A4R0IU66"/>
<organism evidence="2 3">
    <name type="scientific">Kribbella capetownensis</name>
    <dbReference type="NCBI Taxonomy" id="1572659"/>
    <lineage>
        <taxon>Bacteria</taxon>
        <taxon>Bacillati</taxon>
        <taxon>Actinomycetota</taxon>
        <taxon>Actinomycetes</taxon>
        <taxon>Propionibacteriales</taxon>
        <taxon>Kribbellaceae</taxon>
        <taxon>Kribbella</taxon>
    </lineage>
</organism>
<accession>A0A4R0IU66</accession>
<comment type="caution">
    <text evidence="2">The sequence shown here is derived from an EMBL/GenBank/DDBJ whole genome shotgun (WGS) entry which is preliminary data.</text>
</comment>
<reference evidence="2 3" key="1">
    <citation type="submission" date="2019-02" db="EMBL/GenBank/DDBJ databases">
        <title>Kribbella capetownensis sp. nov. and Kribbella speibonae sp. nov., isolated from soil.</title>
        <authorList>
            <person name="Curtis S.M."/>
            <person name="Norton I."/>
            <person name="Everest G.J."/>
            <person name="Meyers P.R."/>
        </authorList>
    </citation>
    <scope>NUCLEOTIDE SEQUENCE [LARGE SCALE GENOMIC DNA]</scope>
    <source>
        <strain evidence="2 3">YM53</strain>
    </source>
</reference>
<proteinExistence type="predicted"/>
<dbReference type="Gene3D" id="2.40.128.640">
    <property type="match status" value="1"/>
</dbReference>
<sequence length="186" mass="19779">MPVGGLLWKHPRVSIGVGAVALAAVVAVVIALGGRGPEAPQTFGPWYPLTNQSGDPAVADFENHVPCAIDDPPAAACQRVKLGIVLYRDAAGAPSTYLISVLRVGVDNDRETHEGTWTVARGTGLDPEETVYQLDTGAPEHLRQFWPVGDNILYLLDKDKMPRVGDAAYGYALSSIPIGQTVQAPR</sequence>
<gene>
    <name evidence="2" type="ORF">E0H75_41225</name>
</gene>
<dbReference type="Proteomes" id="UP000293342">
    <property type="component" value="Unassembled WGS sequence"/>
</dbReference>
<keyword evidence="3" id="KW-1185">Reference proteome</keyword>
<evidence type="ECO:0000256" key="1">
    <source>
        <dbReference type="SAM" id="Phobius"/>
    </source>
</evidence>
<dbReference type="EMBL" id="SJKD01000016">
    <property type="protein sequence ID" value="TCC36687.1"/>
    <property type="molecule type" value="Genomic_DNA"/>
</dbReference>
<name>A0A4R0IU66_9ACTN</name>
<dbReference type="OrthoDB" id="5348860at2"/>
<keyword evidence="1" id="KW-1133">Transmembrane helix</keyword>
<protein>
    <submittedName>
        <fullName evidence="2">Uncharacterized protein</fullName>
    </submittedName>
</protein>
<evidence type="ECO:0000313" key="3">
    <source>
        <dbReference type="Proteomes" id="UP000293342"/>
    </source>
</evidence>
<keyword evidence="1" id="KW-0812">Transmembrane</keyword>
<keyword evidence="1" id="KW-0472">Membrane</keyword>
<dbReference type="RefSeq" id="WP_131519177.1">
    <property type="nucleotide sequence ID" value="NZ_SJKD01000016.1"/>
</dbReference>